<gene>
    <name evidence="1" type="ORF">ACFP71_03970</name>
</gene>
<name>A0ABW1X870_9CELL</name>
<keyword evidence="2" id="KW-1185">Reference proteome</keyword>
<reference evidence="2" key="1">
    <citation type="journal article" date="2019" name="Int. J. Syst. Evol. Microbiol.">
        <title>The Global Catalogue of Microorganisms (GCM) 10K type strain sequencing project: providing services to taxonomists for standard genome sequencing and annotation.</title>
        <authorList>
            <consortium name="The Broad Institute Genomics Platform"/>
            <consortium name="The Broad Institute Genome Sequencing Center for Infectious Disease"/>
            <person name="Wu L."/>
            <person name="Ma J."/>
        </authorList>
    </citation>
    <scope>NUCLEOTIDE SEQUENCE [LARGE SCALE GENOMIC DNA]</scope>
    <source>
        <strain evidence="2">CCUG 47105</strain>
    </source>
</reference>
<proteinExistence type="predicted"/>
<comment type="caution">
    <text evidence="1">The sequence shown here is derived from an EMBL/GenBank/DDBJ whole genome shotgun (WGS) entry which is preliminary data.</text>
</comment>
<sequence>MTTNAFILPTGYDPYERFFASRYTQGGRTVYSVDFSVRELVTFLPKPDPDKPLDVNSTQRRIVLKHAQDFAEYLLDKPEWVSPALLLRSPDIFEFQPYDVINTATTQFGILAVPKDAKGEIQIVDGQHRTLGFHLAWERLISRIEKARASVAAAKRQEEPALIEHHQQLLDKEIAVRERLASERVSVQIVLTDAIETARRIFVDINDNAKGITGSVRDRFNDRTAVGRALNIVLETSDLLEGRVDLEQDRVGGTSPYLLGAKHVADIIRALAVGNGRVGRVVAQSLKDQNLVKEYEAFEEALLTAFPSLNEVIDGDLSPAELRQQHLIASNVVVRAFAAAWHDLLKEGKSSDEIVTAWKAFDEQMSLPVYAEPTDSWFALGVIEARAGGSYSTRSRAQDFKVLTKFIVDQTLAGDSAVWNRADAEQANLIPSR</sequence>
<organism evidence="1 2">
    <name type="scientific">Oerskovia paurometabola</name>
    <dbReference type="NCBI Taxonomy" id="162170"/>
    <lineage>
        <taxon>Bacteria</taxon>
        <taxon>Bacillati</taxon>
        <taxon>Actinomycetota</taxon>
        <taxon>Actinomycetes</taxon>
        <taxon>Micrococcales</taxon>
        <taxon>Cellulomonadaceae</taxon>
        <taxon>Oerskovia</taxon>
    </lineage>
</organism>
<dbReference type="InterPro" id="IPR017642">
    <property type="entry name" value="DNA_S_mod_DndB"/>
</dbReference>
<dbReference type="Proteomes" id="UP001596305">
    <property type="component" value="Unassembled WGS sequence"/>
</dbReference>
<evidence type="ECO:0000313" key="2">
    <source>
        <dbReference type="Proteomes" id="UP001596305"/>
    </source>
</evidence>
<evidence type="ECO:0000313" key="1">
    <source>
        <dbReference type="EMBL" id="MFC6423967.1"/>
    </source>
</evidence>
<dbReference type="Pfam" id="PF14072">
    <property type="entry name" value="DndB"/>
    <property type="match status" value="1"/>
</dbReference>
<dbReference type="EMBL" id="JBHSTM010000002">
    <property type="protein sequence ID" value="MFC6423967.1"/>
    <property type="molecule type" value="Genomic_DNA"/>
</dbReference>
<dbReference type="RefSeq" id="WP_204807025.1">
    <property type="nucleotide sequence ID" value="NZ_BAAAIY010000005.1"/>
</dbReference>
<accession>A0ABW1X870</accession>
<protein>
    <submittedName>
        <fullName evidence="1">DNA sulfur modification protein DndB</fullName>
    </submittedName>
</protein>